<dbReference type="RefSeq" id="XP_060326242.1">
    <property type="nucleotide sequence ID" value="XM_060474140.1"/>
</dbReference>
<protein>
    <recommendedName>
        <fullName evidence="3">F-box domain-containing protein</fullName>
    </recommendedName>
</protein>
<dbReference type="AlphaFoldDB" id="A0AA39MV64"/>
<dbReference type="InterPro" id="IPR032675">
    <property type="entry name" value="LRR_dom_sf"/>
</dbReference>
<dbReference type="Gene3D" id="3.80.10.10">
    <property type="entry name" value="Ribonuclease Inhibitor"/>
    <property type="match status" value="1"/>
</dbReference>
<comment type="caution">
    <text evidence="1">The sequence shown here is derived from an EMBL/GenBank/DDBJ whole genome shotgun (WGS) entry which is preliminary data.</text>
</comment>
<sequence>MSRLQSFENDYKTALSATRRIPPEITMKILCCSSKDFRFDVFRIREGPWYLGQVCSSWRQVIETLCPELWASIIVRVSFSYMPPKGKLVERLRVVLERSCNHPLDFHFRFCGTEVEESDFEEMERCFDVMIAHSNRWRVADMMITPSLIERLPRIRGKIDWLRVMYLSCGYEPGPGDIHAFEIAPKLEDLYLRGMHGETNIHFPASNLVSLSDARSFGGDRLTPEYLHIVKSSPKLRSISYNDHGFQSPNINSVFHPPVMSPSVEELSASSPSFMRSLVLPSLKNVRLTTAAYDGDLTEETMSCPVDALGALHELLLRSRCSLSRLSLVDVVLDNNLVNIIRLMPALQDFIVQFTEWVDDYDPIMQSLVTQLSETSMVDGSLQHSMVPSLKSIDVYMLRVRYNHLSFIDSTFVDMVASRLRLPSGAPRLMKLNLHISGRGGSSDFDEEAKNALMSLKDEGLQLNYFVCG</sequence>
<dbReference type="Proteomes" id="UP001175211">
    <property type="component" value="Unassembled WGS sequence"/>
</dbReference>
<evidence type="ECO:0000313" key="2">
    <source>
        <dbReference type="Proteomes" id="UP001175211"/>
    </source>
</evidence>
<dbReference type="EMBL" id="JAUEPS010000043">
    <property type="protein sequence ID" value="KAK0447827.1"/>
    <property type="molecule type" value="Genomic_DNA"/>
</dbReference>
<evidence type="ECO:0008006" key="3">
    <source>
        <dbReference type="Google" id="ProtNLM"/>
    </source>
</evidence>
<name>A0AA39MV64_ARMTA</name>
<organism evidence="1 2">
    <name type="scientific">Armillaria tabescens</name>
    <name type="common">Ringless honey mushroom</name>
    <name type="synonym">Agaricus tabescens</name>
    <dbReference type="NCBI Taxonomy" id="1929756"/>
    <lineage>
        <taxon>Eukaryota</taxon>
        <taxon>Fungi</taxon>
        <taxon>Dikarya</taxon>
        <taxon>Basidiomycota</taxon>
        <taxon>Agaricomycotina</taxon>
        <taxon>Agaricomycetes</taxon>
        <taxon>Agaricomycetidae</taxon>
        <taxon>Agaricales</taxon>
        <taxon>Marasmiineae</taxon>
        <taxon>Physalacriaceae</taxon>
        <taxon>Desarmillaria</taxon>
    </lineage>
</organism>
<reference evidence="1" key="1">
    <citation type="submission" date="2023-06" db="EMBL/GenBank/DDBJ databases">
        <authorList>
            <consortium name="Lawrence Berkeley National Laboratory"/>
            <person name="Ahrendt S."/>
            <person name="Sahu N."/>
            <person name="Indic B."/>
            <person name="Wong-Bajracharya J."/>
            <person name="Merenyi Z."/>
            <person name="Ke H.-M."/>
            <person name="Monk M."/>
            <person name="Kocsube S."/>
            <person name="Drula E."/>
            <person name="Lipzen A."/>
            <person name="Balint B."/>
            <person name="Henrissat B."/>
            <person name="Andreopoulos B."/>
            <person name="Martin F.M."/>
            <person name="Harder C.B."/>
            <person name="Rigling D."/>
            <person name="Ford K.L."/>
            <person name="Foster G.D."/>
            <person name="Pangilinan J."/>
            <person name="Papanicolaou A."/>
            <person name="Barry K."/>
            <person name="LaButti K."/>
            <person name="Viragh M."/>
            <person name="Koriabine M."/>
            <person name="Yan M."/>
            <person name="Riley R."/>
            <person name="Champramary S."/>
            <person name="Plett K.L."/>
            <person name="Tsai I.J."/>
            <person name="Slot J."/>
            <person name="Sipos G."/>
            <person name="Plett J."/>
            <person name="Nagy L.G."/>
            <person name="Grigoriev I.V."/>
        </authorList>
    </citation>
    <scope>NUCLEOTIDE SEQUENCE</scope>
    <source>
        <strain evidence="1">CCBAS 213</strain>
    </source>
</reference>
<gene>
    <name evidence="1" type="ORF">EV420DRAFT_1567799</name>
</gene>
<keyword evidence="2" id="KW-1185">Reference proteome</keyword>
<evidence type="ECO:0000313" key="1">
    <source>
        <dbReference type="EMBL" id="KAK0447827.1"/>
    </source>
</evidence>
<dbReference type="GeneID" id="85357688"/>
<accession>A0AA39MV64</accession>
<proteinExistence type="predicted"/>